<dbReference type="Proteomes" id="UP000315423">
    <property type="component" value="Unassembled WGS sequence"/>
</dbReference>
<feature type="non-terminal residue" evidence="1">
    <location>
        <position position="467"/>
    </location>
</feature>
<gene>
    <name evidence="1" type="ORF">C5S46_02950</name>
</gene>
<evidence type="ECO:0000313" key="1">
    <source>
        <dbReference type="EMBL" id="TKY91999.1"/>
    </source>
</evidence>
<name>A0AC61SBE2_9EURY</name>
<proteinExistence type="predicted"/>
<evidence type="ECO:0000313" key="2">
    <source>
        <dbReference type="Proteomes" id="UP000315423"/>
    </source>
</evidence>
<organism evidence="1 2">
    <name type="scientific">Candidatus Methanomarinus sp</name>
    <dbReference type="NCBI Taxonomy" id="3386244"/>
    <lineage>
        <taxon>Archaea</taxon>
        <taxon>Methanobacteriati</taxon>
        <taxon>Methanobacteriota</taxon>
        <taxon>Stenosarchaea group</taxon>
        <taxon>Methanomicrobia</taxon>
        <taxon>Methanosarcinales</taxon>
        <taxon>ANME-2 cluster</taxon>
        <taxon>Candidatus Methanocomedenaceae</taxon>
        <taxon>Candidatus Methanomarinus</taxon>
    </lineage>
</organism>
<reference evidence="1" key="1">
    <citation type="submission" date="2018-09" db="EMBL/GenBank/DDBJ databases">
        <title>A genomic encyclopedia of anaerobic methanotrophic archaea.</title>
        <authorList>
            <person name="Skennerton C.T."/>
            <person name="Chadwick G.L."/>
            <person name="Laso-Perez R."/>
            <person name="Leu A.O."/>
            <person name="Speth D.R."/>
            <person name="Yu H."/>
            <person name="Morgan-Lang C."/>
            <person name="Hatzenpichler R."/>
            <person name="Goudeau D."/>
            <person name="Malmstrom R."/>
            <person name="Woyke T."/>
            <person name="Hallam S."/>
            <person name="Tyson G.W."/>
            <person name="Wegener G."/>
            <person name="Boetius A."/>
            <person name="Orphan V.J."/>
        </authorList>
    </citation>
    <scope>NUCLEOTIDE SEQUENCE</scope>
    <source>
        <strain evidence="1">CONS3730D10UFb2</strain>
    </source>
</reference>
<sequence length="467" mass="50521">MEIPLLKDIVIIFGLSIVVILLFHKIRVPTIIGFLLTGMLAGPYGLKLIDSIHGVELLAEVGVVLLLFTIGIEFSVKNLIQIRKSVLMGGSLQVFLTTLSIFFIAMLLDLSFAEAVFAGFLVALSSTAIVLKIIQQQAQVDTPHGSTTLGILIFQDIIIVPMILVTPILAGATENVGGSLLVLAAKGIGIIGLMIISAKWIVPYILFHIAQTRSRELFLLSIILICLSVAWITSSAGLSLALGAFLAGLIISESEYSHQTLGDILPFRDVFMSFFFISIGMLLDVDFLFQHPVTIVLVAIGIILLKSIIAGSVTLLMGFPLRIGILVGLALCQVGEFSFILSRTGVEYGLLDGFIYQMFLTSSVLTMAATPFIITLAPRLADGILKLPLPKRLISGYYSYTRIKVEVKKDHLIIIGFGVNGRNVARAARAAGISYVIIEMNPETVRSEHAHGEPIYYGDATHEAVLA</sequence>
<accession>A0AC61SBE2</accession>
<comment type="caution">
    <text evidence="1">The sequence shown here is derived from an EMBL/GenBank/DDBJ whole genome shotgun (WGS) entry which is preliminary data.</text>
</comment>
<protein>
    <submittedName>
        <fullName evidence="1">Potassium transporter KefB</fullName>
    </submittedName>
</protein>
<dbReference type="EMBL" id="QYBA01000093">
    <property type="protein sequence ID" value="TKY91999.1"/>
    <property type="molecule type" value="Genomic_DNA"/>
</dbReference>